<dbReference type="PROSITE" id="PS51186">
    <property type="entry name" value="GNAT"/>
    <property type="match status" value="1"/>
</dbReference>
<gene>
    <name evidence="2" type="ORF">ACFFNY_05135</name>
</gene>
<name>A0ABV5VRQ1_9BACL</name>
<dbReference type="EMBL" id="JBHMAG010000004">
    <property type="protein sequence ID" value="MFB9750954.1"/>
    <property type="molecule type" value="Genomic_DNA"/>
</dbReference>
<sequence>MEHGANVVELLERDLMANVTLLKMMDMYQNKVESHIVRKNNHAGVLLLLPTEASVYDSHTYPETRYVVFLDYSDDAVLPLLLERLPAQTKVVLKLQRAGCAERLSGWMQLRHARTYWSYTCSPAAVYKSDAGVTANHELDEELVELWTGQGYGRKEIESYFKGGAVSYAIWERGAAVSACMAFPNYGRIWEVGAVHTVERRRGSGLAKRVVGTALHHLLRKGLTPRYQVAETNGASIRLAESLGLLPFVKLDHYVADTK</sequence>
<dbReference type="SUPFAM" id="SSF55729">
    <property type="entry name" value="Acyl-CoA N-acyltransferases (Nat)"/>
    <property type="match status" value="1"/>
</dbReference>
<dbReference type="RefSeq" id="WP_344905481.1">
    <property type="nucleotide sequence ID" value="NZ_BAAAYO010000002.1"/>
</dbReference>
<evidence type="ECO:0000259" key="1">
    <source>
        <dbReference type="PROSITE" id="PS51186"/>
    </source>
</evidence>
<dbReference type="InterPro" id="IPR016181">
    <property type="entry name" value="Acyl_CoA_acyltransferase"/>
</dbReference>
<dbReference type="Proteomes" id="UP001589619">
    <property type="component" value="Unassembled WGS sequence"/>
</dbReference>
<comment type="caution">
    <text evidence="2">The sequence shown here is derived from an EMBL/GenBank/DDBJ whole genome shotgun (WGS) entry which is preliminary data.</text>
</comment>
<reference evidence="2 3" key="1">
    <citation type="submission" date="2024-09" db="EMBL/GenBank/DDBJ databases">
        <authorList>
            <person name="Sun Q."/>
            <person name="Mori K."/>
        </authorList>
    </citation>
    <scope>NUCLEOTIDE SEQUENCE [LARGE SCALE GENOMIC DNA]</scope>
    <source>
        <strain evidence="2 3">JCM 12520</strain>
    </source>
</reference>
<keyword evidence="3" id="KW-1185">Reference proteome</keyword>
<evidence type="ECO:0000313" key="3">
    <source>
        <dbReference type="Proteomes" id="UP001589619"/>
    </source>
</evidence>
<dbReference type="InterPro" id="IPR000182">
    <property type="entry name" value="GNAT_dom"/>
</dbReference>
<dbReference type="Pfam" id="PF12746">
    <property type="entry name" value="GNAT_acetyltran"/>
    <property type="match status" value="1"/>
</dbReference>
<dbReference type="Gene3D" id="3.40.630.30">
    <property type="match status" value="1"/>
</dbReference>
<evidence type="ECO:0000313" key="2">
    <source>
        <dbReference type="EMBL" id="MFB9750954.1"/>
    </source>
</evidence>
<dbReference type="InterPro" id="IPR027365">
    <property type="entry name" value="GNAT_acetyltra_YdfB-like"/>
</dbReference>
<organism evidence="2 3">
    <name type="scientific">Paenibacillus hodogayensis</name>
    <dbReference type="NCBI Taxonomy" id="279208"/>
    <lineage>
        <taxon>Bacteria</taxon>
        <taxon>Bacillati</taxon>
        <taxon>Bacillota</taxon>
        <taxon>Bacilli</taxon>
        <taxon>Bacillales</taxon>
        <taxon>Paenibacillaceae</taxon>
        <taxon>Paenibacillus</taxon>
    </lineage>
</organism>
<accession>A0ABV5VRQ1</accession>
<feature type="domain" description="N-acetyltransferase" evidence="1">
    <location>
        <begin position="130"/>
        <end position="259"/>
    </location>
</feature>
<proteinExistence type="predicted"/>
<protein>
    <submittedName>
        <fullName evidence="2">GNAT family N-acetyltransferase</fullName>
    </submittedName>
</protein>